<evidence type="ECO:0008006" key="7">
    <source>
        <dbReference type="Google" id="ProtNLM"/>
    </source>
</evidence>
<dbReference type="PROSITE" id="PS50994">
    <property type="entry name" value="INTEGRASE"/>
    <property type="match status" value="1"/>
</dbReference>
<dbReference type="OMA" id="PAREEWW"/>
<dbReference type="Proteomes" id="UP000008225">
    <property type="component" value="Chromosome 8"/>
</dbReference>
<dbReference type="Pfam" id="PF00078">
    <property type="entry name" value="RVT_1"/>
    <property type="match status" value="1"/>
</dbReference>
<dbReference type="InterPro" id="IPR043502">
    <property type="entry name" value="DNA/RNA_pol_sf"/>
</dbReference>
<reference evidence="5 6" key="1">
    <citation type="submission" date="2009-03" db="EMBL/GenBank/DDBJ databases">
        <authorList>
            <person name="Warren W."/>
            <person name="Ye L."/>
            <person name="Minx P."/>
            <person name="Worley K."/>
            <person name="Gibbs R."/>
            <person name="Wilson R.K."/>
        </authorList>
    </citation>
    <scope>NUCLEOTIDE SEQUENCE [LARGE SCALE GENOMIC DNA]</scope>
</reference>
<dbReference type="InterPro" id="IPR000477">
    <property type="entry name" value="RT_dom"/>
</dbReference>
<accession>A0A8I3WRN5</accession>
<keyword evidence="2" id="KW-0378">Hydrolase</keyword>
<dbReference type="InterPro" id="IPR021109">
    <property type="entry name" value="Peptidase_aspartic_dom_sf"/>
</dbReference>
<dbReference type="InterPro" id="IPR051320">
    <property type="entry name" value="Viral_Replic_Matur_Polypro"/>
</dbReference>
<evidence type="ECO:0000256" key="2">
    <source>
        <dbReference type="ARBA" id="ARBA00022801"/>
    </source>
</evidence>
<dbReference type="InterPro" id="IPR043128">
    <property type="entry name" value="Rev_trsase/Diguanyl_cyclase"/>
</dbReference>
<dbReference type="GO" id="GO:0006261">
    <property type="term" value="P:DNA-templated DNA replication"/>
    <property type="evidence" value="ECO:0007669"/>
    <property type="project" value="UniProtKB-ARBA"/>
</dbReference>
<feature type="domain" description="Peptidase A2" evidence="3">
    <location>
        <begin position="1"/>
        <end position="66"/>
    </location>
</feature>
<proteinExistence type="inferred from homology"/>
<dbReference type="SUPFAM" id="SSF56672">
    <property type="entry name" value="DNA/RNA polymerases"/>
    <property type="match status" value="1"/>
</dbReference>
<dbReference type="GO" id="GO:0000731">
    <property type="term" value="P:DNA synthesis involved in DNA repair"/>
    <property type="evidence" value="ECO:0007669"/>
    <property type="project" value="UniProtKB-ARBA"/>
</dbReference>
<dbReference type="InterPro" id="IPR001584">
    <property type="entry name" value="Integrase_cat-core"/>
</dbReference>
<dbReference type="Gene3D" id="3.30.420.10">
    <property type="entry name" value="Ribonuclease H-like superfamily/Ribonuclease H"/>
    <property type="match status" value="1"/>
</dbReference>
<dbReference type="PANTHER" id="PTHR33064">
    <property type="entry name" value="POL PROTEIN"/>
    <property type="match status" value="1"/>
</dbReference>
<dbReference type="InterPro" id="IPR036397">
    <property type="entry name" value="RNaseH_sf"/>
</dbReference>
<dbReference type="Ensembl" id="ENSCJAT00000132390.1">
    <property type="protein sequence ID" value="ENSCJAP00000085420.1"/>
    <property type="gene ID" value="ENSCJAG00000084984.1"/>
</dbReference>
<dbReference type="GO" id="GO:0004190">
    <property type="term" value="F:aspartic-type endopeptidase activity"/>
    <property type="evidence" value="ECO:0007669"/>
    <property type="project" value="InterPro"/>
</dbReference>
<dbReference type="PANTHER" id="PTHR33064:SF36">
    <property type="entry name" value="CCHC-TYPE DOMAIN-CONTAINING PROTEIN"/>
    <property type="match status" value="1"/>
</dbReference>
<dbReference type="SUPFAM" id="SSF50630">
    <property type="entry name" value="Acid proteases"/>
    <property type="match status" value="1"/>
</dbReference>
<evidence type="ECO:0000259" key="3">
    <source>
        <dbReference type="PROSITE" id="PS50175"/>
    </source>
</evidence>
<dbReference type="Pfam" id="PF00665">
    <property type="entry name" value="rve"/>
    <property type="match status" value="1"/>
</dbReference>
<evidence type="ECO:0000313" key="5">
    <source>
        <dbReference type="Ensembl" id="ENSCJAP00000085420.1"/>
    </source>
</evidence>
<keyword evidence="6" id="KW-1185">Reference proteome</keyword>
<evidence type="ECO:0000256" key="1">
    <source>
        <dbReference type="ARBA" id="ARBA00010879"/>
    </source>
</evidence>
<dbReference type="AlphaFoldDB" id="A0A8I3WRN5"/>
<dbReference type="GO" id="GO:0006508">
    <property type="term" value="P:proteolysis"/>
    <property type="evidence" value="ECO:0007669"/>
    <property type="project" value="InterPro"/>
</dbReference>
<dbReference type="PROSITE" id="PS50175">
    <property type="entry name" value="ASP_PROT_RETROV"/>
    <property type="match status" value="1"/>
</dbReference>
<dbReference type="Gene3D" id="3.30.70.270">
    <property type="match status" value="1"/>
</dbReference>
<feature type="domain" description="Integrase catalytic" evidence="4">
    <location>
        <begin position="327"/>
        <end position="422"/>
    </location>
</feature>
<reference evidence="5" key="3">
    <citation type="submission" date="2025-09" db="UniProtKB">
        <authorList>
            <consortium name="Ensembl"/>
        </authorList>
    </citation>
    <scope>IDENTIFICATION</scope>
</reference>
<reference evidence="5" key="2">
    <citation type="submission" date="2025-08" db="UniProtKB">
        <authorList>
            <consortium name="Ensembl"/>
        </authorList>
    </citation>
    <scope>IDENTIFICATION</scope>
</reference>
<dbReference type="GO" id="GO:0015074">
    <property type="term" value="P:DNA integration"/>
    <property type="evidence" value="ECO:0007669"/>
    <property type="project" value="InterPro"/>
</dbReference>
<dbReference type="Gene3D" id="2.40.70.10">
    <property type="entry name" value="Acid Proteases"/>
    <property type="match status" value="1"/>
</dbReference>
<dbReference type="Gene3D" id="3.10.10.10">
    <property type="entry name" value="HIV Type 1 Reverse Transcriptase, subunit A, domain 1"/>
    <property type="match status" value="1"/>
</dbReference>
<dbReference type="GO" id="GO:0003676">
    <property type="term" value="F:nucleic acid binding"/>
    <property type="evidence" value="ECO:0007669"/>
    <property type="project" value="InterPro"/>
</dbReference>
<sequence>MGATYSALPSYSGRLTPSQVSVMGIDGTPSIPYQTPPLMCSYNSTPFTHSFLVIPTCPVPLLGQDILSKLKAVITFPSANPHSLFLLALTSDTEPQKALSELLPRVHPQVWDINNLSVATHHQPVQVRLKDSSPHFLCRPQFPISKAHRMGIRPIIEKLKGQGLLIPINSPCNTPILPVRKPSGQYRLVQDLRLVNEAVIPIHPVVPNPYTILSNIPPEATCFSVLDLKDAFFTIPLHPNSYFIFAFTWDDPLTNMSQQLAWTLLPQGFRDSPHLFGQALATDLLHCNLKPSHLLHTIQEVQSSCTVCAKTNSQGSCHPRRQLHQLRGFLPGQDWQIDFTHRPKHKQYRYLLTIVDTFSGWIEAYPTASESARTVATHLIQDIIPRFGLPATIQSDNGPAFISKVINAVSTSLGIQWKLHAA</sequence>
<name>A0A8I3WRN5_CALJA</name>
<comment type="similarity">
    <text evidence="1">Belongs to the beta type-B retroviral polymerase family. HERV class-II K(HML-2) pol subfamily.</text>
</comment>
<protein>
    <recommendedName>
        <fullName evidence="7">Integrase catalytic domain-containing protein</fullName>
    </recommendedName>
</protein>
<evidence type="ECO:0000313" key="6">
    <source>
        <dbReference type="Proteomes" id="UP000008225"/>
    </source>
</evidence>
<organism evidence="5 6">
    <name type="scientific">Callithrix jacchus</name>
    <name type="common">White-tufted-ear marmoset</name>
    <name type="synonym">Simia Jacchus</name>
    <dbReference type="NCBI Taxonomy" id="9483"/>
    <lineage>
        <taxon>Eukaryota</taxon>
        <taxon>Metazoa</taxon>
        <taxon>Chordata</taxon>
        <taxon>Craniata</taxon>
        <taxon>Vertebrata</taxon>
        <taxon>Euteleostomi</taxon>
        <taxon>Mammalia</taxon>
        <taxon>Eutheria</taxon>
        <taxon>Euarchontoglires</taxon>
        <taxon>Primates</taxon>
        <taxon>Haplorrhini</taxon>
        <taxon>Platyrrhini</taxon>
        <taxon>Cebidae</taxon>
        <taxon>Callitrichinae</taxon>
        <taxon>Callithrix</taxon>
        <taxon>Callithrix</taxon>
    </lineage>
</organism>
<dbReference type="GeneTree" id="ENSGT00940000163417"/>
<dbReference type="SUPFAM" id="SSF53098">
    <property type="entry name" value="Ribonuclease H-like"/>
    <property type="match status" value="1"/>
</dbReference>
<dbReference type="InterPro" id="IPR001995">
    <property type="entry name" value="Peptidase_A2_cat"/>
</dbReference>
<dbReference type="InterPro" id="IPR012337">
    <property type="entry name" value="RNaseH-like_sf"/>
</dbReference>
<evidence type="ECO:0000259" key="4">
    <source>
        <dbReference type="PROSITE" id="PS50994"/>
    </source>
</evidence>